<dbReference type="KEGG" id="sbae:DSM104329_03706"/>
<dbReference type="InterPro" id="IPR002347">
    <property type="entry name" value="SDR_fam"/>
</dbReference>
<evidence type="ECO:0000256" key="2">
    <source>
        <dbReference type="ARBA" id="ARBA00023002"/>
    </source>
</evidence>
<protein>
    <submittedName>
        <fullName evidence="4">Pyridoxal 4-dehydrogenase</fullName>
        <ecNumber evidence="4">1.1.1.107</ecNumber>
    </submittedName>
</protein>
<dbReference type="GO" id="GO:0050235">
    <property type="term" value="F:pyridoxal 4-dehydrogenase activity"/>
    <property type="evidence" value="ECO:0007669"/>
    <property type="project" value="UniProtKB-EC"/>
</dbReference>
<dbReference type="Pfam" id="PF13561">
    <property type="entry name" value="adh_short_C2"/>
    <property type="match status" value="1"/>
</dbReference>
<proteinExistence type="inferred from homology"/>
<dbReference type="PANTHER" id="PTHR42760">
    <property type="entry name" value="SHORT-CHAIN DEHYDROGENASES/REDUCTASES FAMILY MEMBER"/>
    <property type="match status" value="1"/>
</dbReference>
<dbReference type="FunFam" id="3.40.50.720:FF:000084">
    <property type="entry name" value="Short-chain dehydrogenase reductase"/>
    <property type="match status" value="1"/>
</dbReference>
<sequence>MQPTTAHDAYARPFQGQVGIVTGAARGIGRAVARRLAADGMRVVVWDLDGDGAEQAAAELRSAGADAQAFALDVTDEAAVTAAAQAVRGELGRIDALVNNAGIYPHVPFVDLTLEDWRRIMRVNTESAFLCSKAVFPAMRDQRYGRIVNFASAVFLNGVGGPAYVASKAAAIGLTRSSARELAEHGITVNAVAPGLIDTEGLRDLGPRADELFGFVVPSQLIRRRGRPEDIAECVAFLVAPANGFMTGQLVNVDGGDSFH</sequence>
<evidence type="ECO:0000256" key="1">
    <source>
        <dbReference type="ARBA" id="ARBA00006484"/>
    </source>
</evidence>
<keyword evidence="2 4" id="KW-0560">Oxidoreductase</keyword>
<dbReference type="AlphaFoldDB" id="A0A9E7C1D3"/>
<evidence type="ECO:0000259" key="3">
    <source>
        <dbReference type="SMART" id="SM00822"/>
    </source>
</evidence>
<dbReference type="Gene3D" id="3.40.50.720">
    <property type="entry name" value="NAD(P)-binding Rossmann-like Domain"/>
    <property type="match status" value="1"/>
</dbReference>
<evidence type="ECO:0000313" key="4">
    <source>
        <dbReference type="EMBL" id="UGS37291.1"/>
    </source>
</evidence>
<dbReference type="PANTHER" id="PTHR42760:SF133">
    <property type="entry name" value="3-OXOACYL-[ACYL-CARRIER-PROTEIN] REDUCTASE"/>
    <property type="match status" value="1"/>
</dbReference>
<dbReference type="SUPFAM" id="SSF51735">
    <property type="entry name" value="NAD(P)-binding Rossmann-fold domains"/>
    <property type="match status" value="1"/>
</dbReference>
<dbReference type="SMART" id="SM00822">
    <property type="entry name" value="PKS_KR"/>
    <property type="match status" value="1"/>
</dbReference>
<dbReference type="EC" id="1.1.1.107" evidence="4"/>
<name>A0A9E7C1D3_9ACTN</name>
<dbReference type="PRINTS" id="PR00081">
    <property type="entry name" value="GDHRDH"/>
</dbReference>
<dbReference type="InterPro" id="IPR057326">
    <property type="entry name" value="KR_dom"/>
</dbReference>
<gene>
    <name evidence="4" type="primary">pldh-t_2</name>
    <name evidence="4" type="ORF">DSM104329_03706</name>
</gene>
<feature type="domain" description="Ketoreductase" evidence="3">
    <location>
        <begin position="17"/>
        <end position="195"/>
    </location>
</feature>
<reference evidence="4" key="1">
    <citation type="journal article" date="2022" name="Int. J. Syst. Evol. Microbiol.">
        <title>Pseudomonas aegrilactucae sp. nov. and Pseudomonas morbosilactucae sp. nov., pathogens causing bacterial rot of lettuce in Japan.</title>
        <authorList>
            <person name="Sawada H."/>
            <person name="Fujikawa T."/>
            <person name="Satou M."/>
        </authorList>
    </citation>
    <scope>NUCLEOTIDE SEQUENCE</scope>
    <source>
        <strain evidence="4">0166_1</strain>
    </source>
</reference>
<evidence type="ECO:0000313" key="5">
    <source>
        <dbReference type="Proteomes" id="UP001162834"/>
    </source>
</evidence>
<accession>A0A9E7C1D3</accession>
<dbReference type="PRINTS" id="PR00080">
    <property type="entry name" value="SDRFAMILY"/>
</dbReference>
<comment type="similarity">
    <text evidence="1">Belongs to the short-chain dehydrogenases/reductases (SDR) family.</text>
</comment>
<keyword evidence="5" id="KW-1185">Reference proteome</keyword>
<dbReference type="InterPro" id="IPR036291">
    <property type="entry name" value="NAD(P)-bd_dom_sf"/>
</dbReference>
<dbReference type="Proteomes" id="UP001162834">
    <property type="component" value="Chromosome"/>
</dbReference>
<dbReference type="RefSeq" id="WP_259311348.1">
    <property type="nucleotide sequence ID" value="NZ_CP087164.1"/>
</dbReference>
<dbReference type="EMBL" id="CP087164">
    <property type="protein sequence ID" value="UGS37291.1"/>
    <property type="molecule type" value="Genomic_DNA"/>
</dbReference>
<organism evidence="4 5">
    <name type="scientific">Capillimicrobium parvum</name>
    <dbReference type="NCBI Taxonomy" id="2884022"/>
    <lineage>
        <taxon>Bacteria</taxon>
        <taxon>Bacillati</taxon>
        <taxon>Actinomycetota</taxon>
        <taxon>Thermoleophilia</taxon>
        <taxon>Solirubrobacterales</taxon>
        <taxon>Capillimicrobiaceae</taxon>
        <taxon>Capillimicrobium</taxon>
    </lineage>
</organism>